<protein>
    <submittedName>
        <fullName evidence="3">N-acetylmuramoyl-L-alanine amidase (Sporulation mother cell wall hydrolase)</fullName>
        <ecNumber evidence="3">3.5.1.28</ecNumber>
    </submittedName>
</protein>
<dbReference type="STRING" id="272558.gene:10726859"/>
<gene>
    <name evidence="3" type="ordered locus">BH0966</name>
</gene>
<feature type="domain" description="MurNAc-LAA" evidence="2">
    <location>
        <begin position="63"/>
        <end position="171"/>
    </location>
</feature>
<dbReference type="Gene3D" id="1.10.101.10">
    <property type="entry name" value="PGBD-like superfamily/PGBD"/>
    <property type="match status" value="2"/>
</dbReference>
<dbReference type="OrthoDB" id="9763643at2"/>
<dbReference type="EMBL" id="BA000004">
    <property type="protein sequence ID" value="BAB04685.1"/>
    <property type="molecule type" value="Genomic_DNA"/>
</dbReference>
<reference evidence="3 4" key="1">
    <citation type="journal article" date="2000" name="Nucleic Acids Res.">
        <title>Complete genome sequence of the alkaliphilic bacterium Bacillus halodurans and genomic sequence comparison with Bacillus subtilis.</title>
        <authorList>
            <person name="Takami H."/>
            <person name="Nakasone K."/>
            <person name="Takaki Y."/>
            <person name="Maeno G."/>
            <person name="Sasaki R."/>
            <person name="Masui N."/>
            <person name="Fuji F."/>
            <person name="Hirama C."/>
            <person name="Nakamura Y."/>
            <person name="Ogasawara N."/>
            <person name="Kuhara S."/>
            <person name="Horikoshi K."/>
        </authorList>
    </citation>
    <scope>NUCLEOTIDE SEQUENCE [LARGE SCALE GENOMIC DNA]</scope>
    <source>
        <strain evidence="4">ATCC BAA-125 / DSM 18197 / FERM 7344 / JCM 9153 / C-125</strain>
    </source>
</reference>
<accession>Q9KE90</accession>
<dbReference type="PANTHER" id="PTHR30404:SF0">
    <property type="entry name" value="N-ACETYLMURAMOYL-L-ALANINE AMIDASE AMIC"/>
    <property type="match status" value="1"/>
</dbReference>
<dbReference type="SUPFAM" id="SSF53187">
    <property type="entry name" value="Zn-dependent exopeptidases"/>
    <property type="match status" value="1"/>
</dbReference>
<dbReference type="Proteomes" id="UP000001258">
    <property type="component" value="Chromosome"/>
</dbReference>
<dbReference type="GO" id="GO:0008745">
    <property type="term" value="F:N-acetylmuramoyl-L-alanine amidase activity"/>
    <property type="evidence" value="ECO:0007669"/>
    <property type="project" value="UniProtKB-EC"/>
</dbReference>
<dbReference type="RefSeq" id="WP_010897138.1">
    <property type="nucleotide sequence ID" value="NC_002570.2"/>
</dbReference>
<dbReference type="AlphaFoldDB" id="Q9KE90"/>
<sequence>MKIFLDPGHGGHDPGAVANGLQEKDLVLTISKQIRDILTSEFDGVEVTMSRESDRFLSLTERANAANRCGADYFCSIHINAGGGTGFETFIHPNPSRESGNAQNIIHPRILAEMNVRDRGKKSANFAVLRQTNMPAILTENLFIDNPADAALLKEDQFITKIARGHAEGIADAFGLKRRTGSASVAKKQKAAVGASKQVTTSGYDLIQRYFSNVSVLQRQLMAVGEDLSRYRDDGVAGKETLTAIKSFQRKERITVDGIPGPVTQSRLLHKLQYSRVLYLQNPMMKGEDVRQVQRVVNVNPDSLFGPQTERGARHYQQKHGLTVDGKVGPQTWGHMFG</sequence>
<dbReference type="InterPro" id="IPR050695">
    <property type="entry name" value="N-acetylmuramoyl_amidase_3"/>
</dbReference>
<dbReference type="HOGENOM" id="CLU_820520_0_0_9"/>
<dbReference type="GO" id="GO:0009253">
    <property type="term" value="P:peptidoglycan catabolic process"/>
    <property type="evidence" value="ECO:0007669"/>
    <property type="project" value="InterPro"/>
</dbReference>
<dbReference type="eggNOG" id="COG3409">
    <property type="taxonomic scope" value="Bacteria"/>
</dbReference>
<keyword evidence="4" id="KW-1185">Reference proteome</keyword>
<dbReference type="SUPFAM" id="SSF47090">
    <property type="entry name" value="PGBD-like"/>
    <property type="match status" value="2"/>
</dbReference>
<organism evidence="3 4">
    <name type="scientific">Halalkalibacterium halodurans (strain ATCC BAA-125 / DSM 18197 / FERM 7344 / JCM 9153 / C-125)</name>
    <name type="common">Bacillus halodurans</name>
    <dbReference type="NCBI Taxonomy" id="272558"/>
    <lineage>
        <taxon>Bacteria</taxon>
        <taxon>Bacillati</taxon>
        <taxon>Bacillota</taxon>
        <taxon>Bacilli</taxon>
        <taxon>Bacillales</taxon>
        <taxon>Bacillaceae</taxon>
        <taxon>Halalkalibacterium (ex Joshi et al. 2022)</taxon>
    </lineage>
</organism>
<name>Q9KE90_HALH5</name>
<evidence type="ECO:0000256" key="1">
    <source>
        <dbReference type="ARBA" id="ARBA00022801"/>
    </source>
</evidence>
<dbReference type="eggNOG" id="COG0860">
    <property type="taxonomic scope" value="Bacteria"/>
</dbReference>
<evidence type="ECO:0000313" key="4">
    <source>
        <dbReference type="Proteomes" id="UP000001258"/>
    </source>
</evidence>
<evidence type="ECO:0000313" key="3">
    <source>
        <dbReference type="EMBL" id="BAB04685.1"/>
    </source>
</evidence>
<dbReference type="CDD" id="cd02696">
    <property type="entry name" value="MurNAc-LAA"/>
    <property type="match status" value="1"/>
</dbReference>
<dbReference type="GO" id="GO:0030288">
    <property type="term" value="C:outer membrane-bounded periplasmic space"/>
    <property type="evidence" value="ECO:0007669"/>
    <property type="project" value="TreeGrafter"/>
</dbReference>
<dbReference type="Pfam" id="PF01471">
    <property type="entry name" value="PG_binding_1"/>
    <property type="match status" value="2"/>
</dbReference>
<dbReference type="KEGG" id="bha:BH0966"/>
<dbReference type="SMART" id="SM00646">
    <property type="entry name" value="Ami_3"/>
    <property type="match status" value="1"/>
</dbReference>
<dbReference type="InterPro" id="IPR036365">
    <property type="entry name" value="PGBD-like_sf"/>
</dbReference>
<dbReference type="InterPro" id="IPR002477">
    <property type="entry name" value="Peptidoglycan-bd-like"/>
</dbReference>
<dbReference type="Gene3D" id="3.40.630.40">
    <property type="entry name" value="Zn-dependent exopeptidases"/>
    <property type="match status" value="1"/>
</dbReference>
<dbReference type="PIR" id="F83770">
    <property type="entry name" value="F83770"/>
</dbReference>
<dbReference type="InterPro" id="IPR002508">
    <property type="entry name" value="MurNAc-LAA_cat"/>
</dbReference>
<proteinExistence type="predicted"/>
<dbReference type="Pfam" id="PF01520">
    <property type="entry name" value="Amidase_3"/>
    <property type="match status" value="1"/>
</dbReference>
<keyword evidence="1 3" id="KW-0378">Hydrolase</keyword>
<dbReference type="PANTHER" id="PTHR30404">
    <property type="entry name" value="N-ACETYLMURAMOYL-L-ALANINE AMIDASE"/>
    <property type="match status" value="1"/>
</dbReference>
<dbReference type="InterPro" id="IPR036366">
    <property type="entry name" value="PGBDSf"/>
</dbReference>
<evidence type="ECO:0000259" key="2">
    <source>
        <dbReference type="SMART" id="SM00646"/>
    </source>
</evidence>
<dbReference type="EC" id="3.5.1.28" evidence="3"/>